<evidence type="ECO:0000256" key="2">
    <source>
        <dbReference type="ARBA" id="ARBA00022630"/>
    </source>
</evidence>
<name>A0A1B7TBI2_9ASCO</name>
<dbReference type="AlphaFoldDB" id="A0A1B7TBI2"/>
<keyword evidence="6" id="KW-0472">Membrane</keyword>
<dbReference type="SUPFAM" id="SSF51905">
    <property type="entry name" value="FAD/NAD(P)-binding domain"/>
    <property type="match status" value="2"/>
</dbReference>
<dbReference type="Pfam" id="PF07992">
    <property type="entry name" value="Pyr_redox_2"/>
    <property type="match status" value="1"/>
</dbReference>
<feature type="domain" description="FAD/NAD(P)-binding" evidence="7">
    <location>
        <begin position="130"/>
        <end position="490"/>
    </location>
</feature>
<dbReference type="PANTHER" id="PTHR43706">
    <property type="entry name" value="NADH DEHYDROGENASE"/>
    <property type="match status" value="1"/>
</dbReference>
<dbReference type="GO" id="GO:0003954">
    <property type="term" value="F:NADH dehydrogenase activity"/>
    <property type="evidence" value="ECO:0007669"/>
    <property type="project" value="InterPro"/>
</dbReference>
<dbReference type="InterPro" id="IPR023753">
    <property type="entry name" value="FAD/NAD-binding_dom"/>
</dbReference>
<keyword evidence="10" id="KW-1185">Reference proteome</keyword>
<protein>
    <submittedName>
        <fullName evidence="9">Uncharacterized protein</fullName>
    </submittedName>
</protein>
<keyword evidence="3" id="KW-0274">FAD</keyword>
<reference evidence="10" key="1">
    <citation type="journal article" date="2016" name="Proc. Natl. Acad. Sci. U.S.A.">
        <title>Comparative genomics of biotechnologically important yeasts.</title>
        <authorList>
            <person name="Riley R."/>
            <person name="Haridas S."/>
            <person name="Wolfe K.H."/>
            <person name="Lopes M.R."/>
            <person name="Hittinger C.T."/>
            <person name="Goeker M."/>
            <person name="Salamov A.A."/>
            <person name="Wisecaver J.H."/>
            <person name="Long T.M."/>
            <person name="Calvey C.H."/>
            <person name="Aerts A.L."/>
            <person name="Barry K.W."/>
            <person name="Choi C."/>
            <person name="Clum A."/>
            <person name="Coughlan A.Y."/>
            <person name="Deshpande S."/>
            <person name="Douglass A.P."/>
            <person name="Hanson S.J."/>
            <person name="Klenk H.-P."/>
            <person name="LaButti K.M."/>
            <person name="Lapidus A."/>
            <person name="Lindquist E.A."/>
            <person name="Lipzen A.M."/>
            <person name="Meier-Kolthoff J.P."/>
            <person name="Ohm R.A."/>
            <person name="Otillar R.P."/>
            <person name="Pangilinan J.L."/>
            <person name="Peng Y."/>
            <person name="Rokas A."/>
            <person name="Rosa C.A."/>
            <person name="Scheuner C."/>
            <person name="Sibirny A.A."/>
            <person name="Slot J.C."/>
            <person name="Stielow J.B."/>
            <person name="Sun H."/>
            <person name="Kurtzman C.P."/>
            <person name="Blackwell M."/>
            <person name="Grigoriev I.V."/>
            <person name="Jeffries T.W."/>
        </authorList>
    </citation>
    <scope>NUCLEOTIDE SEQUENCE [LARGE SCALE GENOMIC DNA]</scope>
    <source>
        <strain evidence="10">NRRL Y-1626</strain>
    </source>
</reference>
<feature type="transmembrane region" description="Helical" evidence="6">
    <location>
        <begin position="52"/>
        <end position="77"/>
    </location>
</feature>
<dbReference type="Proteomes" id="UP000092321">
    <property type="component" value="Unassembled WGS sequence"/>
</dbReference>
<dbReference type="EMBL" id="LXPE01000024">
    <property type="protein sequence ID" value="OBA26092.1"/>
    <property type="molecule type" value="Genomic_DNA"/>
</dbReference>
<evidence type="ECO:0000313" key="10">
    <source>
        <dbReference type="Proteomes" id="UP000092321"/>
    </source>
</evidence>
<keyword evidence="4" id="KW-0560">Oxidoreductase</keyword>
<keyword evidence="6" id="KW-1133">Transmembrane helix</keyword>
<evidence type="ECO:0000256" key="6">
    <source>
        <dbReference type="SAM" id="Phobius"/>
    </source>
</evidence>
<dbReference type="InterPro" id="IPR054585">
    <property type="entry name" value="NDH2-like_C"/>
</dbReference>
<organism evidence="9 10">
    <name type="scientific">Hanseniaspora valbyensis NRRL Y-1626</name>
    <dbReference type="NCBI Taxonomy" id="766949"/>
    <lineage>
        <taxon>Eukaryota</taxon>
        <taxon>Fungi</taxon>
        <taxon>Dikarya</taxon>
        <taxon>Ascomycota</taxon>
        <taxon>Saccharomycotina</taxon>
        <taxon>Saccharomycetes</taxon>
        <taxon>Saccharomycodales</taxon>
        <taxon>Saccharomycodaceae</taxon>
        <taxon>Hanseniaspora</taxon>
    </lineage>
</organism>
<dbReference type="GO" id="GO:0005739">
    <property type="term" value="C:mitochondrion"/>
    <property type="evidence" value="ECO:0007669"/>
    <property type="project" value="UniProtKB-ARBA"/>
</dbReference>
<feature type="domain" description="External alternative NADH-ubiquinone oxidoreductase-like C-terminal" evidence="8">
    <location>
        <begin position="636"/>
        <end position="696"/>
    </location>
</feature>
<keyword evidence="5" id="KW-0520">NAD</keyword>
<evidence type="ECO:0000313" key="9">
    <source>
        <dbReference type="EMBL" id="OBA26092.1"/>
    </source>
</evidence>
<dbReference type="Gene3D" id="3.50.50.100">
    <property type="match status" value="2"/>
</dbReference>
<dbReference type="PANTHER" id="PTHR43706:SF50">
    <property type="entry name" value="NADH DEHYDROGENASE (UBIQUINONE)-RELATED"/>
    <property type="match status" value="1"/>
</dbReference>
<comment type="similarity">
    <text evidence="1">Belongs to the NADH dehydrogenase family.</text>
</comment>
<dbReference type="InterPro" id="IPR036188">
    <property type="entry name" value="FAD/NAD-bd_sf"/>
</dbReference>
<proteinExistence type="inferred from homology"/>
<dbReference type="InterPro" id="IPR045024">
    <property type="entry name" value="NDH-2"/>
</dbReference>
<evidence type="ECO:0000259" key="8">
    <source>
        <dbReference type="Pfam" id="PF22366"/>
    </source>
</evidence>
<dbReference type="Pfam" id="PF22366">
    <property type="entry name" value="NDH2_C"/>
    <property type="match status" value="1"/>
</dbReference>
<comment type="caution">
    <text evidence="9">The sequence shown here is derived from an EMBL/GenBank/DDBJ whole genome shotgun (WGS) entry which is preliminary data.</text>
</comment>
<gene>
    <name evidence="9" type="ORF">HANVADRAFT_53409</name>
</gene>
<sequence length="701" mass="79844">MFRINQSRLLALTKQRSPFILQRNFHTSVPKLQNSIPKRKFDFKTIFSLKNLLKYSVISIGSVGLTVSISLLAFFIYDSTTYPENTWVDFETPNDIINPKRGGPENLPIMNINLDKAGTDEVNETTRKPRLVILGSGWATAGILSQIDKDEYDVTVISPTNYFLFTPLLPSAATFTLDVKSLKVPLRKLLGALKGHFLEGWAEKIEYKDNLVKVTPSRYSLKETETRSTHFWTETSQNLDLDEKATYEKQVEELQKRAFYVPYDKLIIAVGASLNTHGVEGLEYCSRLKSAKDVVDIRKKIKANLELACLPTTSETERKRLLSFVVAGGGATGCEFAAEVSDMVNEEVTKIYSKLVRRDCSIHIIQSRDHILNTYDKAISEFTEKKFINDNIDVQINSRVQKVLPDKILFKQKVGENEFIEKELPFGICLWSTGLAANKLTKDLAANLGPEFQKNKYALETDSQLRVNGCENVYCIGDASTVKTDMSANAVRDLKTFLSKNNTFIQNHPEIKDLNTLDANLSDNLTFSEKEVRSWSEFLSRKYPSTIPQFNNLESYLVKYQNENKIFVFKDLVALLKAIEAQVTSLPLTAQRAHQQGKYLGKKLHKISKLLNENISKGQPVQIFDDDYYKPFKYNHMGSVAYIGNSAVFDYSGYTFFGGLIAMYLWRSVYFSQCVSIESRFRLFNDWLYRGLFGRDLSVEE</sequence>
<keyword evidence="2" id="KW-0285">Flavoprotein</keyword>
<evidence type="ECO:0000256" key="3">
    <source>
        <dbReference type="ARBA" id="ARBA00022827"/>
    </source>
</evidence>
<evidence type="ECO:0000256" key="1">
    <source>
        <dbReference type="ARBA" id="ARBA00005272"/>
    </source>
</evidence>
<accession>A0A1B7TBI2</accession>
<evidence type="ECO:0000256" key="5">
    <source>
        <dbReference type="ARBA" id="ARBA00023027"/>
    </source>
</evidence>
<evidence type="ECO:0000256" key="4">
    <source>
        <dbReference type="ARBA" id="ARBA00023002"/>
    </source>
</evidence>
<evidence type="ECO:0000259" key="7">
    <source>
        <dbReference type="Pfam" id="PF07992"/>
    </source>
</evidence>
<dbReference type="OrthoDB" id="5376590at2759"/>
<keyword evidence="6" id="KW-0812">Transmembrane</keyword>